<keyword evidence="4" id="KW-0645">Protease</keyword>
<evidence type="ECO:0000313" key="6">
    <source>
        <dbReference type="Proteomes" id="UP000570010"/>
    </source>
</evidence>
<name>A0A6B3W378_9BACI</name>
<gene>
    <name evidence="4" type="ORF">G4D64_15940</name>
    <name evidence="3" type="ORF">H1Z61_15985</name>
</gene>
<dbReference type="PANTHER" id="PTHR36435">
    <property type="entry name" value="SLR1288 PROTEIN"/>
    <property type="match status" value="1"/>
</dbReference>
<dbReference type="EMBL" id="JACEIO010000053">
    <property type="protein sequence ID" value="MBA4538585.1"/>
    <property type="molecule type" value="Genomic_DNA"/>
</dbReference>
<organism evidence="4 5">
    <name type="scientific">Bacillus aquiflavi</name>
    <dbReference type="NCBI Taxonomy" id="2672567"/>
    <lineage>
        <taxon>Bacteria</taxon>
        <taxon>Bacillati</taxon>
        <taxon>Bacillota</taxon>
        <taxon>Bacilli</taxon>
        <taxon>Bacillales</taxon>
        <taxon>Bacillaceae</taxon>
        <taxon>Bacillus</taxon>
    </lineage>
</organism>
<accession>A0A6B3W378</accession>
<keyword evidence="5" id="KW-1185">Reference proteome</keyword>
<evidence type="ECO:0000313" key="4">
    <source>
        <dbReference type="EMBL" id="NEY82947.1"/>
    </source>
</evidence>
<dbReference type="InterPro" id="IPR052710">
    <property type="entry name" value="CAAX_protease"/>
</dbReference>
<evidence type="ECO:0000256" key="1">
    <source>
        <dbReference type="SAM" id="Phobius"/>
    </source>
</evidence>
<dbReference type="EMBL" id="JAAIWN010000055">
    <property type="protein sequence ID" value="NEY82947.1"/>
    <property type="molecule type" value="Genomic_DNA"/>
</dbReference>
<evidence type="ECO:0000313" key="5">
    <source>
        <dbReference type="Proteomes" id="UP000472971"/>
    </source>
</evidence>
<dbReference type="Proteomes" id="UP000570010">
    <property type="component" value="Unassembled WGS sequence"/>
</dbReference>
<keyword evidence="1" id="KW-0472">Membrane</keyword>
<feature type="transmembrane region" description="Helical" evidence="1">
    <location>
        <begin position="45"/>
        <end position="66"/>
    </location>
</feature>
<evidence type="ECO:0000259" key="2">
    <source>
        <dbReference type="Pfam" id="PF02517"/>
    </source>
</evidence>
<feature type="domain" description="CAAX prenyl protease 2/Lysostaphin resistance protein A-like" evidence="2">
    <location>
        <begin position="129"/>
        <end position="215"/>
    </location>
</feature>
<feature type="transmembrane region" description="Helical" evidence="1">
    <location>
        <begin position="183"/>
        <end position="198"/>
    </location>
</feature>
<keyword evidence="1" id="KW-0812">Transmembrane</keyword>
<keyword evidence="1" id="KW-1133">Transmembrane helix</keyword>
<dbReference type="AlphaFoldDB" id="A0A6B3W378"/>
<feature type="transmembrane region" description="Helical" evidence="1">
    <location>
        <begin position="160"/>
        <end position="177"/>
    </location>
</feature>
<dbReference type="GO" id="GO:0008237">
    <property type="term" value="F:metallopeptidase activity"/>
    <property type="evidence" value="ECO:0007669"/>
    <property type="project" value="UniProtKB-KW"/>
</dbReference>
<feature type="transmembrane region" description="Helical" evidence="1">
    <location>
        <begin position="128"/>
        <end position="148"/>
    </location>
</feature>
<comment type="caution">
    <text evidence="4">The sequence shown here is derived from an EMBL/GenBank/DDBJ whole genome shotgun (WGS) entry which is preliminary data.</text>
</comment>
<feature type="transmembrane region" description="Helical" evidence="1">
    <location>
        <begin position="7"/>
        <end position="33"/>
    </location>
</feature>
<dbReference type="Pfam" id="PF02517">
    <property type="entry name" value="Rce1-like"/>
    <property type="match status" value="1"/>
</dbReference>
<protein>
    <submittedName>
        <fullName evidence="4">CPBP family intramembrane metalloprotease</fullName>
    </submittedName>
</protein>
<keyword evidence="4" id="KW-0482">Metalloprotease</keyword>
<dbReference type="RefSeq" id="WP_163243345.1">
    <property type="nucleotide sequence ID" value="NZ_CP082780.1"/>
</dbReference>
<feature type="transmembrane region" description="Helical" evidence="1">
    <location>
        <begin position="86"/>
        <end position="108"/>
    </location>
</feature>
<dbReference type="Proteomes" id="UP000472971">
    <property type="component" value="Unassembled WGS sequence"/>
</dbReference>
<evidence type="ECO:0000313" key="3">
    <source>
        <dbReference type="EMBL" id="MBA4538585.1"/>
    </source>
</evidence>
<dbReference type="GO" id="GO:0006508">
    <property type="term" value="P:proteolysis"/>
    <property type="evidence" value="ECO:0007669"/>
    <property type="project" value="UniProtKB-KW"/>
</dbReference>
<reference evidence="3 6" key="2">
    <citation type="submission" date="2020-07" db="EMBL/GenBank/DDBJ databases">
        <authorList>
            <person name="Feng H."/>
        </authorList>
    </citation>
    <scope>NUCLEOTIDE SEQUENCE [LARGE SCALE GENOMIC DNA]</scope>
    <source>
        <strain evidence="3">S-12</strain>
        <strain evidence="6">s-12</strain>
    </source>
</reference>
<dbReference type="GO" id="GO:0004175">
    <property type="term" value="F:endopeptidase activity"/>
    <property type="evidence" value="ECO:0007669"/>
    <property type="project" value="UniProtKB-ARBA"/>
</dbReference>
<sequence length="233" mass="26434">MKKEYWYILIIYIFMQLSSIFGAPLFTAIAAFYKKDSNASQLKMIGLSSWVVFSFTITLLIVLFILRKEIKYPQYERNATSTGVSIAWAFGGVFLAMFAQAVAVAIELKLGIETGSQNTEDIVSAVEYFPLMIVVVTILGPILEEIVFRKIIFGSLQKRFNFFISAFISSIIFALAHVDFSHIIIYTAMGFTFSFLYVKTKRIIVPMFAHIAMNTLVLVVQFLASNELENYIK</sequence>
<feature type="transmembrane region" description="Helical" evidence="1">
    <location>
        <begin position="205"/>
        <end position="224"/>
    </location>
</feature>
<dbReference type="InterPro" id="IPR003675">
    <property type="entry name" value="Rce1/LyrA-like_dom"/>
</dbReference>
<dbReference type="GO" id="GO:0080120">
    <property type="term" value="P:CAAX-box protein maturation"/>
    <property type="evidence" value="ECO:0007669"/>
    <property type="project" value="UniProtKB-ARBA"/>
</dbReference>
<reference evidence="4 5" key="1">
    <citation type="submission" date="2020-02" db="EMBL/GenBank/DDBJ databases">
        <title>Bacillus aquiflavi sp. nov., isolated from yellow water of strong flavor Chinese baijiu in Yibin region of China.</title>
        <authorList>
            <person name="Xie J."/>
        </authorList>
    </citation>
    <scope>NUCLEOTIDE SEQUENCE [LARGE SCALE GENOMIC DNA]</scope>
    <source>
        <strain evidence="4 5">3H-10</strain>
    </source>
</reference>
<dbReference type="PANTHER" id="PTHR36435:SF6">
    <property type="entry name" value="ABORTIVE INFECTION PROTEIN"/>
    <property type="match status" value="1"/>
</dbReference>
<proteinExistence type="predicted"/>
<keyword evidence="4" id="KW-0378">Hydrolase</keyword>